<feature type="compositionally biased region" description="Low complexity" evidence="1">
    <location>
        <begin position="15"/>
        <end position="42"/>
    </location>
</feature>
<name>A0A1A6A6P2_9TREE</name>
<dbReference type="GeneID" id="28967136"/>
<dbReference type="AlphaFoldDB" id="A0A1A6A6P2"/>
<proteinExistence type="predicted"/>
<dbReference type="EMBL" id="CP144533">
    <property type="protein sequence ID" value="WWC60839.1"/>
    <property type="molecule type" value="Genomic_DNA"/>
</dbReference>
<reference evidence="3" key="3">
    <citation type="submission" date="2024-02" db="EMBL/GenBank/DDBJ databases">
        <title>Comparative genomics of Cryptococcus and Kwoniella reveals pathogenesis evolution and contrasting modes of karyotype evolution via chromosome fusion or intercentromeric recombination.</title>
        <authorList>
            <person name="Coelho M.A."/>
            <person name="David-Palma M."/>
            <person name="Shea T."/>
            <person name="Bowers K."/>
            <person name="McGinley-Smith S."/>
            <person name="Mohammad A.W."/>
            <person name="Gnirke A."/>
            <person name="Yurkov A.M."/>
            <person name="Nowrousian M."/>
            <person name="Sun S."/>
            <person name="Cuomo C.A."/>
            <person name="Heitman J."/>
        </authorList>
    </citation>
    <scope>NUCLEOTIDE SEQUENCE</scope>
    <source>
        <strain evidence="3">CBS 10117</strain>
    </source>
</reference>
<evidence type="ECO:0000313" key="4">
    <source>
        <dbReference type="Proteomes" id="UP000078595"/>
    </source>
</evidence>
<protein>
    <submittedName>
        <fullName evidence="2">Uncharacterized protein</fullName>
    </submittedName>
</protein>
<accession>A0A1A6A6P2</accession>
<organism evidence="2">
    <name type="scientific">Kwoniella dejecticola CBS 10117</name>
    <dbReference type="NCBI Taxonomy" id="1296121"/>
    <lineage>
        <taxon>Eukaryota</taxon>
        <taxon>Fungi</taxon>
        <taxon>Dikarya</taxon>
        <taxon>Basidiomycota</taxon>
        <taxon>Agaricomycotina</taxon>
        <taxon>Tremellomycetes</taxon>
        <taxon>Tremellales</taxon>
        <taxon>Cryptococcaceae</taxon>
        <taxon>Kwoniella</taxon>
    </lineage>
</organism>
<evidence type="ECO:0000313" key="2">
    <source>
        <dbReference type="EMBL" id="OBR85726.1"/>
    </source>
</evidence>
<keyword evidence="4" id="KW-1185">Reference proteome</keyword>
<sequence length="230" mass="25458">MNSITLRQLARSVSSSIRSYSSKPSSSSSSSSTSKSSYPPRKSNGRTLPASTLRSLISLHHSSAGFLQDPKEGLAVGFDNAFRHTRSDPYFRGFNDYTSNQLHSSSSSNNDAGGLETLVERPRSDESRGVGHAGRYQMIYPAENIQKNFKARTSQLWSETSGQSKDSQMLSERELALQEALYGTWERGGVGMSKVEPSLDGVLEFVDAKGKTVKEYAREWQERDVSKEEI</sequence>
<dbReference type="EMBL" id="KI894030">
    <property type="protein sequence ID" value="OBR85726.1"/>
    <property type="molecule type" value="Genomic_DNA"/>
</dbReference>
<reference evidence="3" key="2">
    <citation type="submission" date="2013-07" db="EMBL/GenBank/DDBJ databases">
        <authorList>
            <consortium name="The Broad Institute Genome Sequencing Platform"/>
            <person name="Cuomo C."/>
            <person name="Litvintseva A."/>
            <person name="Chen Y."/>
            <person name="Heitman J."/>
            <person name="Sun S."/>
            <person name="Springer D."/>
            <person name="Dromer F."/>
            <person name="Young S.K."/>
            <person name="Zeng Q."/>
            <person name="Gargeya S."/>
            <person name="Fitzgerald M."/>
            <person name="Abouelleil A."/>
            <person name="Alvarado L."/>
            <person name="Berlin A.M."/>
            <person name="Chapman S.B."/>
            <person name="Dewar J."/>
            <person name="Goldberg J."/>
            <person name="Griggs A."/>
            <person name="Gujja S."/>
            <person name="Hansen M."/>
            <person name="Howarth C."/>
            <person name="Imamovic A."/>
            <person name="Larimer J."/>
            <person name="McCowan C."/>
            <person name="Murphy C."/>
            <person name="Pearson M."/>
            <person name="Priest M."/>
            <person name="Roberts A."/>
            <person name="Saif S."/>
            <person name="Shea T."/>
            <person name="Sykes S."/>
            <person name="Wortman J."/>
            <person name="Nusbaum C."/>
            <person name="Birren B."/>
        </authorList>
    </citation>
    <scope>NUCLEOTIDE SEQUENCE</scope>
    <source>
        <strain evidence="3">CBS 10117</strain>
    </source>
</reference>
<evidence type="ECO:0000313" key="3">
    <source>
        <dbReference type="EMBL" id="WWC60839.1"/>
    </source>
</evidence>
<feature type="compositionally biased region" description="Basic and acidic residues" evidence="1">
    <location>
        <begin position="118"/>
        <end position="129"/>
    </location>
</feature>
<reference evidence="2" key="1">
    <citation type="submission" date="2013-07" db="EMBL/GenBank/DDBJ databases">
        <title>The Genome Sequence of Cryptococcus dejecticola CBS10117.</title>
        <authorList>
            <consortium name="The Broad Institute Genome Sequencing Platform"/>
            <person name="Cuomo C."/>
            <person name="Litvintseva A."/>
            <person name="Chen Y."/>
            <person name="Heitman J."/>
            <person name="Sun S."/>
            <person name="Springer D."/>
            <person name="Dromer F."/>
            <person name="Young S.K."/>
            <person name="Zeng Q."/>
            <person name="Gargeya S."/>
            <person name="Fitzgerald M."/>
            <person name="Abouelleil A."/>
            <person name="Alvarado L."/>
            <person name="Berlin A.M."/>
            <person name="Chapman S.B."/>
            <person name="Dewar J."/>
            <person name="Goldberg J."/>
            <person name="Griggs A."/>
            <person name="Gujja S."/>
            <person name="Hansen M."/>
            <person name="Howarth C."/>
            <person name="Imamovic A."/>
            <person name="Larimer J."/>
            <person name="McCowan C."/>
            <person name="Murphy C."/>
            <person name="Pearson M."/>
            <person name="Priest M."/>
            <person name="Roberts A."/>
            <person name="Saif S."/>
            <person name="Shea T."/>
            <person name="Sykes S."/>
            <person name="Wortman J."/>
            <person name="Nusbaum C."/>
            <person name="Birren B."/>
        </authorList>
    </citation>
    <scope>NUCLEOTIDE SEQUENCE [LARGE SCALE GENOMIC DNA]</scope>
    <source>
        <strain evidence="2">CBS 10117</strain>
    </source>
</reference>
<evidence type="ECO:0000256" key="1">
    <source>
        <dbReference type="SAM" id="MobiDB-lite"/>
    </source>
</evidence>
<feature type="region of interest" description="Disordered" evidence="1">
    <location>
        <begin position="15"/>
        <end position="49"/>
    </location>
</feature>
<dbReference type="KEGG" id="kdj:28967136"/>
<feature type="region of interest" description="Disordered" evidence="1">
    <location>
        <begin position="101"/>
        <end position="130"/>
    </location>
</feature>
<dbReference type="VEuPathDB" id="FungiDB:I303_03437"/>
<dbReference type="OrthoDB" id="2569556at2759"/>
<gene>
    <name evidence="2" type="ORF">I303_03437</name>
    <name evidence="3" type="ORF">I303_103415</name>
</gene>
<dbReference type="Proteomes" id="UP000078595">
    <property type="component" value="Chromosome 4"/>
</dbReference>
<dbReference type="RefSeq" id="XP_018263568.1">
    <property type="nucleotide sequence ID" value="XM_018406760.1"/>
</dbReference>